<feature type="chain" id="PRO_5040893456" description="Dienelactone hydrolase domain-containing protein" evidence="1">
    <location>
        <begin position="21"/>
        <end position="252"/>
    </location>
</feature>
<dbReference type="PANTHER" id="PTHR47668">
    <property type="entry name" value="DIENELACTONE HYDROLASE FAMILY PROTEIN (AFU_ORTHOLOGUE AFUA_6G01940)"/>
    <property type="match status" value="1"/>
</dbReference>
<comment type="caution">
    <text evidence="3">The sequence shown here is derived from an EMBL/GenBank/DDBJ whole genome shotgun (WGS) entry which is preliminary data.</text>
</comment>
<name>A0A9W4MRU3_PENOL</name>
<feature type="domain" description="Dienelactone hydrolase" evidence="2">
    <location>
        <begin position="36"/>
        <end position="252"/>
    </location>
</feature>
<evidence type="ECO:0000313" key="4">
    <source>
        <dbReference type="Proteomes" id="UP001153618"/>
    </source>
</evidence>
<dbReference type="PANTHER" id="PTHR47668:SF1">
    <property type="entry name" value="DIENELACTONE HYDROLASE DOMAIN-CONTAINING PROTEIN-RELATED"/>
    <property type="match status" value="1"/>
</dbReference>
<dbReference type="AlphaFoldDB" id="A0A9W4MRU3"/>
<organism evidence="3 4">
    <name type="scientific">Penicillium olsonii</name>
    <dbReference type="NCBI Taxonomy" id="99116"/>
    <lineage>
        <taxon>Eukaryota</taxon>
        <taxon>Fungi</taxon>
        <taxon>Dikarya</taxon>
        <taxon>Ascomycota</taxon>
        <taxon>Pezizomycotina</taxon>
        <taxon>Eurotiomycetes</taxon>
        <taxon>Eurotiomycetidae</taxon>
        <taxon>Eurotiales</taxon>
        <taxon>Aspergillaceae</taxon>
        <taxon>Penicillium</taxon>
    </lineage>
</organism>
<dbReference type="InterPro" id="IPR029058">
    <property type="entry name" value="AB_hydrolase_fold"/>
</dbReference>
<dbReference type="EMBL" id="CAJVOS010000016">
    <property type="protein sequence ID" value="CAG8032623.1"/>
    <property type="molecule type" value="Genomic_DNA"/>
</dbReference>
<dbReference type="InterPro" id="IPR002925">
    <property type="entry name" value="Dienelactn_hydro"/>
</dbReference>
<gene>
    <name evidence="3" type="ORF">POLS_LOCUS2749</name>
</gene>
<evidence type="ECO:0000313" key="3">
    <source>
        <dbReference type="EMBL" id="CAG8032623.1"/>
    </source>
</evidence>
<dbReference type="GO" id="GO:0016787">
    <property type="term" value="F:hydrolase activity"/>
    <property type="evidence" value="ECO:0007669"/>
    <property type="project" value="InterPro"/>
</dbReference>
<dbReference type="GO" id="GO:0072330">
    <property type="term" value="P:monocarboxylic acid biosynthetic process"/>
    <property type="evidence" value="ECO:0007669"/>
    <property type="project" value="UniProtKB-ARBA"/>
</dbReference>
<protein>
    <recommendedName>
        <fullName evidence="2">Dienelactone hydrolase domain-containing protein</fullName>
    </recommendedName>
</protein>
<sequence>MGTKVWASISLSMASRLVCCHLLLNHRASITIYADVTGPESATNAILLIYDIFGFFPQTIQGADILANSSETRKYRVFMPDFFEGKPADISWYPPSTKDHADSLNTFFSTKAAPPKTLSKIPGVIDEANKTAGHGFVKWAIVGHCWGGKIASLSAGKDNTTFKAAVQCHPAMVDPADATEVNVPMALLASKDEPAGDVAAYQANLKVPNHVETFSDQIHGWMAARSNLSDTHVQKEYERGYQTVLGFLEQYL</sequence>
<dbReference type="SUPFAM" id="SSF53474">
    <property type="entry name" value="alpha/beta-Hydrolases"/>
    <property type="match status" value="1"/>
</dbReference>
<evidence type="ECO:0000259" key="2">
    <source>
        <dbReference type="Pfam" id="PF01738"/>
    </source>
</evidence>
<keyword evidence="1" id="KW-0732">Signal</keyword>
<dbReference type="Pfam" id="PF01738">
    <property type="entry name" value="DLH"/>
    <property type="match status" value="1"/>
</dbReference>
<reference evidence="3" key="1">
    <citation type="submission" date="2021-07" db="EMBL/GenBank/DDBJ databases">
        <authorList>
            <person name="Branca A.L. A."/>
        </authorList>
    </citation>
    <scope>NUCLEOTIDE SEQUENCE</scope>
</reference>
<accession>A0A9W4MRU3</accession>
<dbReference type="OrthoDB" id="2147163at2759"/>
<dbReference type="GO" id="GO:0017000">
    <property type="term" value="P:antibiotic biosynthetic process"/>
    <property type="evidence" value="ECO:0007669"/>
    <property type="project" value="UniProtKB-ARBA"/>
</dbReference>
<dbReference type="Proteomes" id="UP001153618">
    <property type="component" value="Unassembled WGS sequence"/>
</dbReference>
<proteinExistence type="predicted"/>
<dbReference type="Gene3D" id="3.40.50.1820">
    <property type="entry name" value="alpha/beta hydrolase"/>
    <property type="match status" value="1"/>
</dbReference>
<feature type="signal peptide" evidence="1">
    <location>
        <begin position="1"/>
        <end position="20"/>
    </location>
</feature>
<keyword evidence="4" id="KW-1185">Reference proteome</keyword>
<evidence type="ECO:0000256" key="1">
    <source>
        <dbReference type="SAM" id="SignalP"/>
    </source>
</evidence>